<evidence type="ECO:0000313" key="2">
    <source>
        <dbReference type="EMBL" id="MDH7638430.1"/>
    </source>
</evidence>
<evidence type="ECO:0000313" key="3">
    <source>
        <dbReference type="Proteomes" id="UP001160625"/>
    </source>
</evidence>
<protein>
    <submittedName>
        <fullName evidence="2">Uncharacterized protein</fullName>
    </submittedName>
</protein>
<organism evidence="2 3">
    <name type="scientific">Sphingomonas oryzagri</name>
    <dbReference type="NCBI Taxonomy" id="3042314"/>
    <lineage>
        <taxon>Bacteria</taxon>
        <taxon>Pseudomonadati</taxon>
        <taxon>Pseudomonadota</taxon>
        <taxon>Alphaproteobacteria</taxon>
        <taxon>Sphingomonadales</taxon>
        <taxon>Sphingomonadaceae</taxon>
        <taxon>Sphingomonas</taxon>
    </lineage>
</organism>
<name>A0ABT6MZE3_9SPHN</name>
<keyword evidence="1" id="KW-0812">Transmembrane</keyword>
<accession>A0ABT6MZE3</accession>
<feature type="transmembrane region" description="Helical" evidence="1">
    <location>
        <begin position="71"/>
        <end position="91"/>
    </location>
</feature>
<sequence length="96" mass="10239">MNSREPSMARIKIAIAVAFFIIDALVLMVISALELDHGTPPYAPMWSKALIWTAVVCSAMALLTMKSSVKLFYALSSGAIAAFTGLLFYSAHLSGG</sequence>
<keyword evidence="3" id="KW-1185">Reference proteome</keyword>
<dbReference type="Proteomes" id="UP001160625">
    <property type="component" value="Unassembled WGS sequence"/>
</dbReference>
<keyword evidence="1" id="KW-0472">Membrane</keyword>
<feature type="transmembrane region" description="Helical" evidence="1">
    <location>
        <begin position="45"/>
        <end position="64"/>
    </location>
</feature>
<feature type="transmembrane region" description="Helical" evidence="1">
    <location>
        <begin position="12"/>
        <end position="33"/>
    </location>
</feature>
<evidence type="ECO:0000256" key="1">
    <source>
        <dbReference type="SAM" id="Phobius"/>
    </source>
</evidence>
<gene>
    <name evidence="2" type="ORF">QGN17_06775</name>
</gene>
<reference evidence="2" key="1">
    <citation type="submission" date="2023-04" db="EMBL/GenBank/DDBJ databases">
        <title>Sphingomonas sp. MAHUQ-71 isolated from rice field.</title>
        <authorList>
            <person name="Huq M.A."/>
        </authorList>
    </citation>
    <scope>NUCLEOTIDE SEQUENCE</scope>
    <source>
        <strain evidence="2">MAHUQ-71</strain>
    </source>
</reference>
<keyword evidence="1" id="KW-1133">Transmembrane helix</keyword>
<comment type="caution">
    <text evidence="2">The sequence shown here is derived from an EMBL/GenBank/DDBJ whole genome shotgun (WGS) entry which is preliminary data.</text>
</comment>
<dbReference type="RefSeq" id="WP_281043736.1">
    <property type="nucleotide sequence ID" value="NZ_JARYGZ010000001.1"/>
</dbReference>
<proteinExistence type="predicted"/>
<dbReference type="EMBL" id="JARYGZ010000001">
    <property type="protein sequence ID" value="MDH7638430.1"/>
    <property type="molecule type" value="Genomic_DNA"/>
</dbReference>